<organism evidence="1 2">
    <name type="scientific">Racocetra persica</name>
    <dbReference type="NCBI Taxonomy" id="160502"/>
    <lineage>
        <taxon>Eukaryota</taxon>
        <taxon>Fungi</taxon>
        <taxon>Fungi incertae sedis</taxon>
        <taxon>Mucoromycota</taxon>
        <taxon>Glomeromycotina</taxon>
        <taxon>Glomeromycetes</taxon>
        <taxon>Diversisporales</taxon>
        <taxon>Gigasporaceae</taxon>
        <taxon>Racocetra</taxon>
    </lineage>
</organism>
<dbReference type="Proteomes" id="UP000789920">
    <property type="component" value="Unassembled WGS sequence"/>
</dbReference>
<dbReference type="EMBL" id="CAJVQC010090154">
    <property type="protein sequence ID" value="CAG8825177.1"/>
    <property type="molecule type" value="Genomic_DNA"/>
</dbReference>
<comment type="caution">
    <text evidence="1">The sequence shown here is derived from an EMBL/GenBank/DDBJ whole genome shotgun (WGS) entry which is preliminary data.</text>
</comment>
<protein>
    <submittedName>
        <fullName evidence="1">33858_t:CDS:1</fullName>
    </submittedName>
</protein>
<evidence type="ECO:0000313" key="1">
    <source>
        <dbReference type="EMBL" id="CAG8825177.1"/>
    </source>
</evidence>
<reference evidence="1" key="1">
    <citation type="submission" date="2021-06" db="EMBL/GenBank/DDBJ databases">
        <authorList>
            <person name="Kallberg Y."/>
            <person name="Tangrot J."/>
            <person name="Rosling A."/>
        </authorList>
    </citation>
    <scope>NUCLEOTIDE SEQUENCE</scope>
    <source>
        <strain evidence="1">MA461A</strain>
    </source>
</reference>
<gene>
    <name evidence="1" type="ORF">RPERSI_LOCUS26422</name>
</gene>
<feature type="non-terminal residue" evidence="1">
    <location>
        <position position="1"/>
    </location>
</feature>
<accession>A0ACA9S4X8</accession>
<feature type="non-terminal residue" evidence="1">
    <location>
        <position position="60"/>
    </location>
</feature>
<name>A0ACA9S4X8_9GLOM</name>
<proteinExistence type="predicted"/>
<sequence>IFIVALSSPIENSNNGLAKRQSITCATITAQAIGDLYYLNCTSASGETIYVSGPRTLACS</sequence>
<evidence type="ECO:0000313" key="2">
    <source>
        <dbReference type="Proteomes" id="UP000789920"/>
    </source>
</evidence>
<keyword evidence="2" id="KW-1185">Reference proteome</keyword>